<dbReference type="InterPro" id="IPR036291">
    <property type="entry name" value="NAD(P)-bd_dom_sf"/>
</dbReference>
<dbReference type="GO" id="GO:0004764">
    <property type="term" value="F:shikimate 3-dehydrogenase (NADP+) activity"/>
    <property type="evidence" value="ECO:0007669"/>
    <property type="project" value="InterPro"/>
</dbReference>
<protein>
    <submittedName>
        <fullName evidence="5">Shikimate dehydrogenase</fullName>
    </submittedName>
</protein>
<evidence type="ECO:0000256" key="2">
    <source>
        <dbReference type="ARBA" id="ARBA00023002"/>
    </source>
</evidence>
<dbReference type="RefSeq" id="WP_148870890.1">
    <property type="nucleotide sequence ID" value="NZ_VNIA01000004.1"/>
</dbReference>
<comment type="caution">
    <text evidence="5">The sequence shown here is derived from an EMBL/GenBank/DDBJ whole genome shotgun (WGS) entry which is preliminary data.</text>
</comment>
<dbReference type="PANTHER" id="PTHR21089:SF1">
    <property type="entry name" value="BIFUNCTIONAL 3-DEHYDROQUINATE DEHYDRATASE_SHIKIMATE DEHYDROGENASE, CHLOROPLASTIC"/>
    <property type="match status" value="1"/>
</dbReference>
<sequence>MVKGEKNKLFGLLGRNISYSFSREYFTEKFKELKLENHKYINFDLQQIEDLSEILKENKNVLCGLNVTIPYKEEVFPFLDTIDKKAKKIGAVNSIKISKKGKLKGYNTDYYGFKNSLKPLLKKHHTKALILGTGGASKAVAHALKKLDIKYKFVTRTKRNEEMFTYSELTSKEITEYTIIINCTPLGTHPNIENRPDIPYQYINEKHLLYDLIYNPAKTTFLSLGKKQGATTKNGLEMLELQAEKSWKIWNK</sequence>
<evidence type="ECO:0000313" key="6">
    <source>
        <dbReference type="Proteomes" id="UP000323136"/>
    </source>
</evidence>
<evidence type="ECO:0000259" key="4">
    <source>
        <dbReference type="Pfam" id="PF08501"/>
    </source>
</evidence>
<keyword evidence="2" id="KW-0560">Oxidoreductase</keyword>
<dbReference type="InterPro" id="IPR013708">
    <property type="entry name" value="Shikimate_DH-bd_N"/>
</dbReference>
<dbReference type="AlphaFoldDB" id="A0A5S5DNM8"/>
<evidence type="ECO:0000313" key="5">
    <source>
        <dbReference type="EMBL" id="TYP97553.1"/>
    </source>
</evidence>
<accession>A0A5S5DNM8</accession>
<feature type="domain" description="Shikimate dehydrogenase substrate binding N-terminal" evidence="4">
    <location>
        <begin position="12"/>
        <end position="95"/>
    </location>
</feature>
<dbReference type="OrthoDB" id="9792692at2"/>
<dbReference type="Gene3D" id="3.40.50.720">
    <property type="entry name" value="NAD(P)-binding Rossmann-like Domain"/>
    <property type="match status" value="1"/>
</dbReference>
<reference evidence="5 6" key="1">
    <citation type="submission" date="2019-07" db="EMBL/GenBank/DDBJ databases">
        <title>Genomic Encyclopedia of Type Strains, Phase IV (KMG-IV): sequencing the most valuable type-strain genomes for metagenomic binning, comparative biology and taxonomic classification.</title>
        <authorList>
            <person name="Goeker M."/>
        </authorList>
    </citation>
    <scope>NUCLEOTIDE SEQUENCE [LARGE SCALE GENOMIC DNA]</scope>
    <source>
        <strain evidence="5 6">DSM 18961</strain>
    </source>
</reference>
<evidence type="ECO:0000256" key="3">
    <source>
        <dbReference type="ARBA" id="ARBA00023141"/>
    </source>
</evidence>
<dbReference type="InterPro" id="IPR046346">
    <property type="entry name" value="Aminoacid_DH-like_N_sf"/>
</dbReference>
<dbReference type="Gene3D" id="3.40.50.10860">
    <property type="entry name" value="Leucine Dehydrogenase, chain A, domain 1"/>
    <property type="match status" value="1"/>
</dbReference>
<dbReference type="GO" id="GO:0019632">
    <property type="term" value="P:shikimate metabolic process"/>
    <property type="evidence" value="ECO:0007669"/>
    <property type="project" value="TreeGrafter"/>
</dbReference>
<dbReference type="Pfam" id="PF08501">
    <property type="entry name" value="Shikimate_dh_N"/>
    <property type="match status" value="1"/>
</dbReference>
<dbReference type="GO" id="GO:0050661">
    <property type="term" value="F:NADP binding"/>
    <property type="evidence" value="ECO:0007669"/>
    <property type="project" value="TreeGrafter"/>
</dbReference>
<dbReference type="Proteomes" id="UP000323136">
    <property type="component" value="Unassembled WGS sequence"/>
</dbReference>
<organism evidence="5 6">
    <name type="scientific">Tenacibaculum adriaticum</name>
    <dbReference type="NCBI Taxonomy" id="413713"/>
    <lineage>
        <taxon>Bacteria</taxon>
        <taxon>Pseudomonadati</taxon>
        <taxon>Bacteroidota</taxon>
        <taxon>Flavobacteriia</taxon>
        <taxon>Flavobacteriales</taxon>
        <taxon>Flavobacteriaceae</taxon>
        <taxon>Tenacibaculum</taxon>
    </lineage>
</organism>
<dbReference type="GO" id="GO:0009423">
    <property type="term" value="P:chorismate biosynthetic process"/>
    <property type="evidence" value="ECO:0007669"/>
    <property type="project" value="TreeGrafter"/>
</dbReference>
<gene>
    <name evidence="5" type="ORF">C7447_104247</name>
</gene>
<keyword evidence="3" id="KW-0057">Aromatic amino acid biosynthesis</keyword>
<dbReference type="EMBL" id="VNIA01000004">
    <property type="protein sequence ID" value="TYP97553.1"/>
    <property type="molecule type" value="Genomic_DNA"/>
</dbReference>
<dbReference type="SUPFAM" id="SSF51735">
    <property type="entry name" value="NAD(P)-binding Rossmann-fold domains"/>
    <property type="match status" value="1"/>
</dbReference>
<proteinExistence type="predicted"/>
<keyword evidence="6" id="KW-1185">Reference proteome</keyword>
<keyword evidence="3" id="KW-0028">Amino-acid biosynthesis</keyword>
<dbReference type="SUPFAM" id="SSF53223">
    <property type="entry name" value="Aminoacid dehydrogenase-like, N-terminal domain"/>
    <property type="match status" value="1"/>
</dbReference>
<comment type="pathway">
    <text evidence="1">Metabolic intermediate biosynthesis; chorismate biosynthesis; chorismate from D-erythrose 4-phosphate and phosphoenolpyruvate: step 4/7.</text>
</comment>
<name>A0A5S5DNM8_9FLAO</name>
<dbReference type="PANTHER" id="PTHR21089">
    <property type="entry name" value="SHIKIMATE DEHYDROGENASE"/>
    <property type="match status" value="1"/>
</dbReference>
<dbReference type="GO" id="GO:0005829">
    <property type="term" value="C:cytosol"/>
    <property type="evidence" value="ECO:0007669"/>
    <property type="project" value="TreeGrafter"/>
</dbReference>
<evidence type="ECO:0000256" key="1">
    <source>
        <dbReference type="ARBA" id="ARBA00004871"/>
    </source>
</evidence>
<dbReference type="CDD" id="cd01065">
    <property type="entry name" value="NAD_bind_Shikimate_DH"/>
    <property type="match status" value="1"/>
</dbReference>
<dbReference type="InterPro" id="IPR022893">
    <property type="entry name" value="Shikimate_DH_fam"/>
</dbReference>
<dbReference type="GO" id="GO:0009073">
    <property type="term" value="P:aromatic amino acid family biosynthetic process"/>
    <property type="evidence" value="ECO:0007669"/>
    <property type="project" value="UniProtKB-KW"/>
</dbReference>